<dbReference type="Proteomes" id="UP000184488">
    <property type="component" value="Unassembled WGS sequence"/>
</dbReference>
<evidence type="ECO:0008006" key="3">
    <source>
        <dbReference type="Google" id="ProtNLM"/>
    </source>
</evidence>
<dbReference type="EMBL" id="FQZI01000004">
    <property type="protein sequence ID" value="SHJ02854.1"/>
    <property type="molecule type" value="Genomic_DNA"/>
</dbReference>
<evidence type="ECO:0000313" key="1">
    <source>
        <dbReference type="EMBL" id="SHJ02854.1"/>
    </source>
</evidence>
<gene>
    <name evidence="1" type="ORF">SAMN05444363_2418</name>
</gene>
<evidence type="ECO:0000313" key="2">
    <source>
        <dbReference type="Proteomes" id="UP000184488"/>
    </source>
</evidence>
<accession>A0A1M6FZ04</accession>
<dbReference type="PROSITE" id="PS51257">
    <property type="entry name" value="PROKAR_LIPOPROTEIN"/>
    <property type="match status" value="1"/>
</dbReference>
<dbReference type="OrthoDB" id="714297at2"/>
<dbReference type="RefSeq" id="WP_073311748.1">
    <property type="nucleotide sequence ID" value="NZ_FQZI01000004.1"/>
</dbReference>
<proteinExistence type="predicted"/>
<organism evidence="1 2">
    <name type="scientific">Flavobacterium terrae</name>
    <dbReference type="NCBI Taxonomy" id="415425"/>
    <lineage>
        <taxon>Bacteria</taxon>
        <taxon>Pseudomonadati</taxon>
        <taxon>Bacteroidota</taxon>
        <taxon>Flavobacteriia</taxon>
        <taxon>Flavobacteriales</taxon>
        <taxon>Flavobacteriaceae</taxon>
        <taxon>Flavobacterium</taxon>
    </lineage>
</organism>
<protein>
    <recommendedName>
        <fullName evidence="3">Lipoprotein</fullName>
    </recommendedName>
</protein>
<dbReference type="AlphaFoldDB" id="A0A1M6FZ04"/>
<name>A0A1M6FZ04_9FLAO</name>
<sequence>MKVILSLIFVVLFILGCTSNKEVKTENIETFSEPKNIVTYVGKNYFNFDNVELFNIDIDEEKVFDLWSKKERTRDEEIFIEIIGNHDIPKSISDISFLTKIKNLGYKKTTINDSKNEELKNIFRFKKNSIIDSFACPAIYRDILVFKLKEKIVGIAKICFSCRHHYIVGTKLNTEQFGQGGDYEKLYEILYNKQMLN</sequence>
<keyword evidence="2" id="KW-1185">Reference proteome</keyword>
<dbReference type="STRING" id="415425.SAMN05444363_2418"/>
<reference evidence="2" key="1">
    <citation type="submission" date="2016-11" db="EMBL/GenBank/DDBJ databases">
        <authorList>
            <person name="Varghese N."/>
            <person name="Submissions S."/>
        </authorList>
    </citation>
    <scope>NUCLEOTIDE SEQUENCE [LARGE SCALE GENOMIC DNA]</scope>
    <source>
        <strain evidence="2">DSM 18829</strain>
    </source>
</reference>